<comment type="caution">
    <text evidence="3">The sequence shown here is derived from an EMBL/GenBank/DDBJ whole genome shotgun (WGS) entry which is preliminary data.</text>
</comment>
<evidence type="ECO:0000313" key="4">
    <source>
        <dbReference type="Proteomes" id="UP001482513"/>
    </source>
</evidence>
<feature type="region of interest" description="Disordered" evidence="2">
    <location>
        <begin position="1"/>
        <end position="30"/>
    </location>
</feature>
<feature type="coiled-coil region" evidence="1">
    <location>
        <begin position="94"/>
        <end position="128"/>
    </location>
</feature>
<accession>A0ABV0K0S7</accession>
<dbReference type="Proteomes" id="UP001482513">
    <property type="component" value="Unassembled WGS sequence"/>
</dbReference>
<sequence>MPGMRRADRRNSNDDNAIQHPQAKRAEPIPYNELRQILINVRSQRDEAKDQVVEKERQLEESQTLYREQGEKLQSTIVLFRETQEQASSYLTLYTEEKAKSSELEVKYNEAHQESQNYLALYKQVEQELKFERRSKAGIKGWETRRKRENERLKEEIGQMAIVLRESLTKKDQAIQSLEDVASRMDRIQRLVDSVDGEVANNPVGMLQKFQRIWTAVREILAE</sequence>
<protein>
    <submittedName>
        <fullName evidence="3">Uncharacterized protein</fullName>
    </submittedName>
</protein>
<dbReference type="EMBL" id="JAMPKX010000002">
    <property type="protein sequence ID" value="MEP0946387.1"/>
    <property type="molecule type" value="Genomic_DNA"/>
</dbReference>
<name>A0ABV0K0S7_9CYAN</name>
<feature type="compositionally biased region" description="Basic and acidic residues" evidence="2">
    <location>
        <begin position="1"/>
        <end position="13"/>
    </location>
</feature>
<keyword evidence="1" id="KW-0175">Coiled coil</keyword>
<feature type="coiled-coil region" evidence="1">
    <location>
        <begin position="31"/>
        <end position="65"/>
    </location>
</feature>
<gene>
    <name evidence="3" type="ORF">NC992_05845</name>
</gene>
<evidence type="ECO:0000256" key="2">
    <source>
        <dbReference type="SAM" id="MobiDB-lite"/>
    </source>
</evidence>
<evidence type="ECO:0000256" key="1">
    <source>
        <dbReference type="SAM" id="Coils"/>
    </source>
</evidence>
<organism evidence="3 4">
    <name type="scientific">Leptolyngbya subtilissima DQ-A4</name>
    <dbReference type="NCBI Taxonomy" id="2933933"/>
    <lineage>
        <taxon>Bacteria</taxon>
        <taxon>Bacillati</taxon>
        <taxon>Cyanobacteriota</taxon>
        <taxon>Cyanophyceae</taxon>
        <taxon>Leptolyngbyales</taxon>
        <taxon>Leptolyngbyaceae</taxon>
        <taxon>Leptolyngbya group</taxon>
        <taxon>Leptolyngbya</taxon>
    </lineage>
</organism>
<proteinExistence type="predicted"/>
<dbReference type="RefSeq" id="WP_242021272.1">
    <property type="nucleotide sequence ID" value="NZ_JAMPKX010000002.1"/>
</dbReference>
<reference evidence="3 4" key="1">
    <citation type="submission" date="2022-04" db="EMBL/GenBank/DDBJ databases">
        <title>Positive selection, recombination, and allopatry shape intraspecific diversity of widespread and dominant cyanobacteria.</title>
        <authorList>
            <person name="Wei J."/>
            <person name="Shu W."/>
            <person name="Hu C."/>
        </authorList>
    </citation>
    <scope>NUCLEOTIDE SEQUENCE [LARGE SCALE GENOMIC DNA]</scope>
    <source>
        <strain evidence="3 4">DQ-A4</strain>
    </source>
</reference>
<keyword evidence="4" id="KW-1185">Reference proteome</keyword>
<evidence type="ECO:0000313" key="3">
    <source>
        <dbReference type="EMBL" id="MEP0946387.1"/>
    </source>
</evidence>